<dbReference type="InterPro" id="IPR011761">
    <property type="entry name" value="ATP-grasp"/>
</dbReference>
<dbReference type="NCBIfam" id="TIGR01205">
    <property type="entry name" value="D_ala_D_alaTIGR"/>
    <property type="match status" value="1"/>
</dbReference>
<evidence type="ECO:0000313" key="18">
    <source>
        <dbReference type="EMBL" id="RNL65160.1"/>
    </source>
</evidence>
<dbReference type="FunFam" id="3.30.470.20:FF:000008">
    <property type="entry name" value="D-alanine--D-alanine ligase"/>
    <property type="match status" value="1"/>
</dbReference>
<dbReference type="OrthoDB" id="9813261at2"/>
<comment type="function">
    <text evidence="12">Cell wall formation.</text>
</comment>
<dbReference type="GO" id="GO:0046872">
    <property type="term" value="F:metal ion binding"/>
    <property type="evidence" value="ECO:0007669"/>
    <property type="project" value="UniProtKB-KW"/>
</dbReference>
<keyword evidence="11 12" id="KW-0961">Cell wall biogenesis/degradation</keyword>
<feature type="active site" evidence="13">
    <location>
        <position position="337"/>
    </location>
</feature>
<dbReference type="PROSITE" id="PS50975">
    <property type="entry name" value="ATP_GRASP"/>
    <property type="match status" value="1"/>
</dbReference>
<feature type="binding site" evidence="15">
    <location>
        <position position="313"/>
    </location>
    <ligand>
        <name>Mg(2+)</name>
        <dbReference type="ChEBI" id="CHEBI:18420"/>
        <label>1</label>
    </ligand>
</feature>
<dbReference type="Gene3D" id="3.30.470.20">
    <property type="entry name" value="ATP-grasp fold, B domain"/>
    <property type="match status" value="1"/>
</dbReference>
<reference evidence="18 19" key="1">
    <citation type="submission" date="2018-11" db="EMBL/GenBank/DDBJ databases">
        <authorList>
            <person name="Li F."/>
        </authorList>
    </citation>
    <scope>NUCLEOTIDE SEQUENCE [LARGE SCALE GENOMIC DNA]</scope>
    <source>
        <strain evidence="18 19">Gsoil 097</strain>
    </source>
</reference>
<comment type="similarity">
    <text evidence="2 12">Belongs to the D-alanine--D-alanine ligase family.</text>
</comment>
<feature type="active site" evidence="13">
    <location>
        <position position="19"/>
    </location>
</feature>
<comment type="subcellular location">
    <subcellularLocation>
        <location evidence="12">Cytoplasm</location>
    </subcellularLocation>
</comment>
<keyword evidence="8 12" id="KW-0133">Cell shape</keyword>
<comment type="cofactor">
    <cofactor evidence="1">
        <name>Mn(2+)</name>
        <dbReference type="ChEBI" id="CHEBI:29035"/>
    </cofactor>
</comment>
<feature type="binding site" evidence="14">
    <location>
        <position position="144"/>
    </location>
    <ligand>
        <name>ATP</name>
        <dbReference type="ChEBI" id="CHEBI:30616"/>
    </ligand>
</feature>
<feature type="binding site" evidence="14">
    <location>
        <begin position="325"/>
        <end position="326"/>
    </location>
    <ligand>
        <name>ATP</name>
        <dbReference type="ChEBI" id="CHEBI:30616"/>
    </ligand>
</feature>
<dbReference type="UniPathway" id="UPA00219"/>
<dbReference type="EC" id="6.3.2.4" evidence="12"/>
<dbReference type="InterPro" id="IPR013815">
    <property type="entry name" value="ATP_grasp_subdomain_1"/>
</dbReference>
<feature type="binding site" evidence="15">
    <location>
        <position position="326"/>
    </location>
    <ligand>
        <name>Mg(2+)</name>
        <dbReference type="ChEBI" id="CHEBI:18420"/>
        <label>2</label>
    </ligand>
</feature>
<keyword evidence="4 15" id="KW-0479">Metal-binding</keyword>
<dbReference type="GO" id="GO:0008360">
    <property type="term" value="P:regulation of cell shape"/>
    <property type="evidence" value="ECO:0007669"/>
    <property type="project" value="UniProtKB-KW"/>
</dbReference>
<evidence type="ECO:0000256" key="10">
    <source>
        <dbReference type="ARBA" id="ARBA00023211"/>
    </source>
</evidence>
<proteinExistence type="inferred from homology"/>
<dbReference type="Pfam" id="PF07478">
    <property type="entry name" value="Dala_Dala_lig_C"/>
    <property type="match status" value="1"/>
</dbReference>
<dbReference type="InterPro" id="IPR016185">
    <property type="entry name" value="PreATP-grasp_dom_sf"/>
</dbReference>
<feature type="binding site" evidence="14">
    <location>
        <begin position="188"/>
        <end position="190"/>
    </location>
    <ligand>
        <name>ATP</name>
        <dbReference type="ChEBI" id="CHEBI:30616"/>
    </ligand>
</feature>
<evidence type="ECO:0000256" key="16">
    <source>
        <dbReference type="PROSITE-ProRule" id="PRU00409"/>
    </source>
</evidence>
<feature type="domain" description="ATP-grasp" evidence="17">
    <location>
        <begin position="148"/>
        <end position="359"/>
    </location>
</feature>
<protein>
    <recommendedName>
        <fullName evidence="12">D-alanine--D-alanine ligase</fullName>
        <ecNumber evidence="12">6.3.2.4</ecNumber>
    </recommendedName>
    <alternativeName>
        <fullName evidence="12">D-Ala-D-Ala ligase</fullName>
    </alternativeName>
    <alternativeName>
        <fullName evidence="12">D-alanylalanine synthetase</fullName>
    </alternativeName>
</protein>
<evidence type="ECO:0000256" key="11">
    <source>
        <dbReference type="ARBA" id="ARBA00023316"/>
    </source>
</evidence>
<dbReference type="GO" id="GO:0005524">
    <property type="term" value="F:ATP binding"/>
    <property type="evidence" value="ECO:0007669"/>
    <property type="project" value="UniProtKB-UniRule"/>
</dbReference>
<dbReference type="InterPro" id="IPR005905">
    <property type="entry name" value="D_ala_D_ala"/>
</dbReference>
<comment type="catalytic activity">
    <reaction evidence="12">
        <text>2 D-alanine + ATP = D-alanyl-D-alanine + ADP + phosphate + H(+)</text>
        <dbReference type="Rhea" id="RHEA:11224"/>
        <dbReference type="ChEBI" id="CHEBI:15378"/>
        <dbReference type="ChEBI" id="CHEBI:30616"/>
        <dbReference type="ChEBI" id="CHEBI:43474"/>
        <dbReference type="ChEBI" id="CHEBI:57416"/>
        <dbReference type="ChEBI" id="CHEBI:57822"/>
        <dbReference type="ChEBI" id="CHEBI:456216"/>
        <dbReference type="EC" id="6.3.2.4"/>
    </reaction>
</comment>
<evidence type="ECO:0000256" key="15">
    <source>
        <dbReference type="PIRSR" id="PIRSR039102-3"/>
    </source>
</evidence>
<comment type="caution">
    <text evidence="18">The sequence shown here is derived from an EMBL/GenBank/DDBJ whole genome shotgun (WGS) entry which is preliminary data.</text>
</comment>
<dbReference type="Gene3D" id="3.40.50.20">
    <property type="match status" value="1"/>
</dbReference>
<dbReference type="Gene3D" id="3.30.1490.20">
    <property type="entry name" value="ATP-grasp fold, A domain"/>
    <property type="match status" value="1"/>
</dbReference>
<keyword evidence="7 15" id="KW-0460">Magnesium</keyword>
<dbReference type="EMBL" id="RJSE01000003">
    <property type="protein sequence ID" value="RNL65160.1"/>
    <property type="molecule type" value="Genomic_DNA"/>
</dbReference>
<dbReference type="AlphaFoldDB" id="A0A3N0CP72"/>
<dbReference type="HAMAP" id="MF_00047">
    <property type="entry name" value="Dala_Dala_lig"/>
    <property type="match status" value="1"/>
</dbReference>
<dbReference type="SUPFAM" id="SSF52440">
    <property type="entry name" value="PreATP-grasp domain"/>
    <property type="match status" value="1"/>
</dbReference>
<evidence type="ECO:0000256" key="4">
    <source>
        <dbReference type="ARBA" id="ARBA00022723"/>
    </source>
</evidence>
<name>A0A3N0CP72_9ACTN</name>
<dbReference type="PANTHER" id="PTHR23132">
    <property type="entry name" value="D-ALANINE--D-ALANINE LIGASE"/>
    <property type="match status" value="1"/>
</dbReference>
<feature type="binding site" evidence="14">
    <location>
        <begin position="196"/>
        <end position="197"/>
    </location>
    <ligand>
        <name>ATP</name>
        <dbReference type="ChEBI" id="CHEBI:30616"/>
    </ligand>
</feature>
<evidence type="ECO:0000313" key="19">
    <source>
        <dbReference type="Proteomes" id="UP000267128"/>
    </source>
</evidence>
<evidence type="ECO:0000256" key="1">
    <source>
        <dbReference type="ARBA" id="ARBA00001936"/>
    </source>
</evidence>
<keyword evidence="3 12" id="KW-0436">Ligase</keyword>
<comment type="pathway">
    <text evidence="12">Cell wall biogenesis; peptidoglycan biosynthesis.</text>
</comment>
<keyword evidence="6 16" id="KW-0067">ATP-binding</keyword>
<keyword evidence="12" id="KW-0963">Cytoplasm</keyword>
<accession>A0A3N0CP72</accession>
<evidence type="ECO:0000256" key="12">
    <source>
        <dbReference type="HAMAP-Rule" id="MF_00047"/>
    </source>
</evidence>
<evidence type="ECO:0000256" key="8">
    <source>
        <dbReference type="ARBA" id="ARBA00022960"/>
    </source>
</evidence>
<keyword evidence="19" id="KW-1185">Reference proteome</keyword>
<dbReference type="GO" id="GO:0009252">
    <property type="term" value="P:peptidoglycan biosynthetic process"/>
    <property type="evidence" value="ECO:0007669"/>
    <property type="project" value="UniProtKB-UniRule"/>
</dbReference>
<evidence type="ECO:0000256" key="5">
    <source>
        <dbReference type="ARBA" id="ARBA00022741"/>
    </source>
</evidence>
<organism evidence="18 19">
    <name type="scientific">Nocardioides marmoriginsengisoli</name>
    <dbReference type="NCBI Taxonomy" id="661483"/>
    <lineage>
        <taxon>Bacteria</taxon>
        <taxon>Bacillati</taxon>
        <taxon>Actinomycetota</taxon>
        <taxon>Actinomycetes</taxon>
        <taxon>Propionibacteriales</taxon>
        <taxon>Nocardioidaceae</taxon>
        <taxon>Nocardioides</taxon>
    </lineage>
</organism>
<dbReference type="PANTHER" id="PTHR23132:SF25">
    <property type="entry name" value="D-ALANINE--D-ALANINE LIGASE A"/>
    <property type="match status" value="1"/>
</dbReference>
<evidence type="ECO:0000256" key="13">
    <source>
        <dbReference type="PIRSR" id="PIRSR039102-1"/>
    </source>
</evidence>
<dbReference type="GO" id="GO:0005829">
    <property type="term" value="C:cytosol"/>
    <property type="evidence" value="ECO:0007669"/>
    <property type="project" value="TreeGrafter"/>
</dbReference>
<dbReference type="NCBIfam" id="NF002528">
    <property type="entry name" value="PRK01966.1-4"/>
    <property type="match status" value="1"/>
</dbReference>
<evidence type="ECO:0000259" key="17">
    <source>
        <dbReference type="PROSITE" id="PS50975"/>
    </source>
</evidence>
<evidence type="ECO:0000256" key="3">
    <source>
        <dbReference type="ARBA" id="ARBA00022598"/>
    </source>
</evidence>
<evidence type="ECO:0000256" key="9">
    <source>
        <dbReference type="ARBA" id="ARBA00022984"/>
    </source>
</evidence>
<dbReference type="Pfam" id="PF01820">
    <property type="entry name" value="Dala_Dala_lig_N"/>
    <property type="match status" value="1"/>
</dbReference>
<evidence type="ECO:0000256" key="2">
    <source>
        <dbReference type="ARBA" id="ARBA00010871"/>
    </source>
</evidence>
<dbReference type="PIRSF" id="PIRSF039102">
    <property type="entry name" value="Ddl/VanB"/>
    <property type="match status" value="1"/>
</dbReference>
<dbReference type="SUPFAM" id="SSF56059">
    <property type="entry name" value="Glutathione synthetase ATP-binding domain-like"/>
    <property type="match status" value="1"/>
</dbReference>
<dbReference type="InterPro" id="IPR011095">
    <property type="entry name" value="Dala_Dala_lig_C"/>
</dbReference>
<feature type="binding site" evidence="14">
    <location>
        <begin position="226"/>
        <end position="234"/>
    </location>
    <ligand>
        <name>ATP</name>
        <dbReference type="ChEBI" id="CHEBI:30616"/>
    </ligand>
</feature>
<keyword evidence="9 12" id="KW-0573">Peptidoglycan synthesis</keyword>
<dbReference type="Proteomes" id="UP000267128">
    <property type="component" value="Unassembled WGS sequence"/>
</dbReference>
<comment type="cofactor">
    <cofactor evidence="15">
        <name>Mg(2+)</name>
        <dbReference type="ChEBI" id="CHEBI:18420"/>
    </cofactor>
    <cofactor evidence="15">
        <name>Mn(2+)</name>
        <dbReference type="ChEBI" id="CHEBI:29035"/>
    </cofactor>
    <text evidence="15">Binds 2 magnesium or manganese ions per subunit.</text>
</comment>
<feature type="binding site" evidence="15">
    <location>
        <position position="326"/>
    </location>
    <ligand>
        <name>Mg(2+)</name>
        <dbReference type="ChEBI" id="CHEBI:18420"/>
        <label>1</label>
    </ligand>
</feature>
<feature type="active site" evidence="13">
    <location>
        <position position="196"/>
    </location>
</feature>
<dbReference type="GO" id="GO:0008716">
    <property type="term" value="F:D-alanine-D-alanine ligase activity"/>
    <property type="evidence" value="ECO:0007669"/>
    <property type="project" value="UniProtKB-UniRule"/>
</dbReference>
<keyword evidence="5 14" id="KW-0547">Nucleotide-binding</keyword>
<dbReference type="GO" id="GO:0071555">
    <property type="term" value="P:cell wall organization"/>
    <property type="evidence" value="ECO:0007669"/>
    <property type="project" value="UniProtKB-KW"/>
</dbReference>
<evidence type="ECO:0000256" key="14">
    <source>
        <dbReference type="PIRSR" id="PIRSR039102-2"/>
    </source>
</evidence>
<dbReference type="RefSeq" id="WP_123226263.1">
    <property type="nucleotide sequence ID" value="NZ_RJSE01000003.1"/>
</dbReference>
<evidence type="ECO:0000256" key="7">
    <source>
        <dbReference type="ARBA" id="ARBA00022842"/>
    </source>
</evidence>
<sequence>MSERSRVRVAVVFGGRSSEHAISCVSAGSVIRSLDPDKYEVIPVGITTDGRWVLESGDADRLALGPAGELPSVTSDQEVTLSPTADLVVSAPGEVPRRLGEVDVVFPVMHGPWGQDGTLQGLLELSGVRYVGAGVLSSAVGTDKMFMKLLFAAQGLPVLPWVLVRPGTWANDPAAITEAVAGLGYPVFVKPARAGSSFGISRVDRPEGLADAIAEAQRFDPKVLVEAGAIGAREVEIGVLQGEGGARPEVSAIAEIRIDAAHTFYDFEAKYLPEQNTALEVPADLPDEVADQVRRLAVQAFEALDVEGLARVDFFVFGDGRVVLNEVETMPGFTATSMFPRMWAASGLDYPALLDRLVGLALSRDTGLR</sequence>
<dbReference type="InterPro" id="IPR011127">
    <property type="entry name" value="Dala_Dala_lig_N"/>
</dbReference>
<keyword evidence="10 15" id="KW-0464">Manganese</keyword>
<gene>
    <name evidence="12" type="primary">ddl</name>
    <name evidence="18" type="ORF">EFK50_04100</name>
</gene>
<evidence type="ECO:0000256" key="6">
    <source>
        <dbReference type="ARBA" id="ARBA00022840"/>
    </source>
</evidence>